<keyword evidence="8" id="KW-0413">Isomerase</keyword>
<dbReference type="SUPFAM" id="SSF52540">
    <property type="entry name" value="P-loop containing nucleoside triphosphate hydrolases"/>
    <property type="match status" value="1"/>
</dbReference>
<dbReference type="InterPro" id="IPR045628">
    <property type="entry name" value="Lhr_WH_dom"/>
</dbReference>
<keyword evidence="7" id="KW-0234">DNA repair</keyword>
<dbReference type="PANTHER" id="PTHR47962:SF3">
    <property type="entry name" value="LARGE ATP-DEPENDENT HELICASE-RELATED PROTEIN"/>
    <property type="match status" value="1"/>
</dbReference>
<keyword evidence="2" id="KW-0227">DNA damage</keyword>
<dbReference type="InterPro" id="IPR014001">
    <property type="entry name" value="Helicase_ATP-bd"/>
</dbReference>
<dbReference type="RefSeq" id="WP_346582055.1">
    <property type="nucleotide sequence ID" value="NZ_JBDJLH010000007.1"/>
</dbReference>
<dbReference type="NCBIfam" id="TIGR04121">
    <property type="entry name" value="DEXH_lig_assoc"/>
    <property type="match status" value="1"/>
</dbReference>
<dbReference type="InterPro" id="IPR011545">
    <property type="entry name" value="DEAD/DEAH_box_helicase_dom"/>
</dbReference>
<dbReference type="Gene3D" id="3.40.50.300">
    <property type="entry name" value="P-loop containing nucleotide triphosphate hydrolases"/>
    <property type="match status" value="2"/>
</dbReference>
<dbReference type="PROSITE" id="PS51194">
    <property type="entry name" value="HELICASE_CTER"/>
    <property type="match status" value="1"/>
</dbReference>
<dbReference type="GO" id="GO:0016874">
    <property type="term" value="F:ligase activity"/>
    <property type="evidence" value="ECO:0007669"/>
    <property type="project" value="UniProtKB-KW"/>
</dbReference>
<feature type="domain" description="Helicase ATP-binding" evidence="10">
    <location>
        <begin position="29"/>
        <end position="220"/>
    </location>
</feature>
<dbReference type="SMART" id="SM00490">
    <property type="entry name" value="HELICc"/>
    <property type="match status" value="1"/>
</dbReference>
<evidence type="ECO:0000256" key="5">
    <source>
        <dbReference type="ARBA" id="ARBA00022840"/>
    </source>
</evidence>
<dbReference type="Pfam" id="PF00271">
    <property type="entry name" value="Helicase_C"/>
    <property type="match status" value="1"/>
</dbReference>
<evidence type="ECO:0000259" key="10">
    <source>
        <dbReference type="PROSITE" id="PS51192"/>
    </source>
</evidence>
<dbReference type="PROSITE" id="PS51192">
    <property type="entry name" value="HELICASE_ATP_BIND_1"/>
    <property type="match status" value="1"/>
</dbReference>
<dbReference type="EMBL" id="JBDJNQ010000009">
    <property type="protein sequence ID" value="MEN5379282.1"/>
    <property type="molecule type" value="Genomic_DNA"/>
</dbReference>
<evidence type="ECO:0000256" key="6">
    <source>
        <dbReference type="ARBA" id="ARBA00023125"/>
    </source>
</evidence>
<feature type="domain" description="Helicase C-terminal" evidence="11">
    <location>
        <begin position="254"/>
        <end position="403"/>
    </location>
</feature>
<evidence type="ECO:0000256" key="7">
    <source>
        <dbReference type="ARBA" id="ARBA00023204"/>
    </source>
</evidence>
<name>A0ABV0C0Y9_9SPHI</name>
<dbReference type="Proteomes" id="UP001409291">
    <property type="component" value="Unassembled WGS sequence"/>
</dbReference>
<proteinExistence type="inferred from homology"/>
<dbReference type="InterPro" id="IPR052511">
    <property type="entry name" value="ATP-dep_Helicase"/>
</dbReference>
<comment type="similarity">
    <text evidence="9">Belongs to the Lhr helicase family. Lhr-Core subfamily.</text>
</comment>
<dbReference type="InterPro" id="IPR026362">
    <property type="entry name" value="DEXH_lig_assoc"/>
</dbReference>
<dbReference type="Pfam" id="PF00270">
    <property type="entry name" value="DEAD"/>
    <property type="match status" value="1"/>
</dbReference>
<evidence type="ECO:0000313" key="13">
    <source>
        <dbReference type="Proteomes" id="UP001409291"/>
    </source>
</evidence>
<keyword evidence="4" id="KW-0347">Helicase</keyword>
<dbReference type="PANTHER" id="PTHR47962">
    <property type="entry name" value="ATP-DEPENDENT HELICASE LHR-RELATED-RELATED"/>
    <property type="match status" value="1"/>
</dbReference>
<protein>
    <submittedName>
        <fullName evidence="12">Ligase-associated DNA damage response DEXH box helicase</fullName>
    </submittedName>
</protein>
<dbReference type="SMART" id="SM00487">
    <property type="entry name" value="DEXDc"/>
    <property type="match status" value="1"/>
</dbReference>
<dbReference type="PIRSF" id="PIRSF037307">
    <property type="entry name" value="Lhr-like_helic_prd"/>
    <property type="match status" value="1"/>
</dbReference>
<keyword evidence="5" id="KW-0067">ATP-binding</keyword>
<keyword evidence="3" id="KW-0378">Hydrolase</keyword>
<dbReference type="Pfam" id="PF08494">
    <property type="entry name" value="DEAD_assoc"/>
    <property type="match status" value="1"/>
</dbReference>
<accession>A0ABV0C0Y9</accession>
<evidence type="ECO:0000259" key="11">
    <source>
        <dbReference type="PROSITE" id="PS51194"/>
    </source>
</evidence>
<evidence type="ECO:0000313" key="12">
    <source>
        <dbReference type="EMBL" id="MEN5379282.1"/>
    </source>
</evidence>
<reference evidence="12 13" key="1">
    <citation type="submission" date="2024-04" db="EMBL/GenBank/DDBJ databases">
        <title>WGS of bacteria from Torrens River.</title>
        <authorList>
            <person name="Wyrsch E.R."/>
            <person name="Drigo B."/>
        </authorList>
    </citation>
    <scope>NUCLEOTIDE SEQUENCE [LARGE SCALE GENOMIC DNA]</scope>
    <source>
        <strain evidence="12 13">TWI391</strain>
    </source>
</reference>
<dbReference type="InterPro" id="IPR013701">
    <property type="entry name" value="Lhr-like_DEAD/DEAH_assoc"/>
</dbReference>
<dbReference type="CDD" id="cd18796">
    <property type="entry name" value="SF2_C_LHR"/>
    <property type="match status" value="1"/>
</dbReference>
<evidence type="ECO:0000256" key="4">
    <source>
        <dbReference type="ARBA" id="ARBA00022806"/>
    </source>
</evidence>
<keyword evidence="6" id="KW-0238">DNA-binding</keyword>
<sequence>MKKTVGYQKVVKWLKTRKRKPFPFQEETWASYLEGYSGLVNAPTGFGKTYSVFLAPIIAYLNEEGNGSKRKGKLGLRVIWITPLRSLAKDLARAMEEALFQLDVDWRVGVRNGDISVSEKQKQKRAMPQVLLITPESLHLLLAQKNNDNIFDDLTCIVADEWHELLGTKRGVMVELALSRIKGMVSFRENRTLRIWGISATIGNLEEALAVLQPDHQVLKIIVKAATEKKIQIQSIIPDTIEMLPWAGHLGIKLADKLVPVIKKSKTTLVFTNTRSQAEIWFQHLLKIHPDFAGQMAIHHGSIDYELRNWIEEALHTGVLKVVICTSSLDLGVDFKPVDTVVQVGSPKGVARFLQRAGRSGHSPFETSKIYFMPTHALELLEVAAIKTAAKTQQIESREPFILPFDVLLQYLVTLAVGNGFDNKIIFEEVKNTYAFSELLAEEFDWCMQFITQGGSSLQAYPEFHKVLFDETDGLWKVTNRQIAMRHRLHIGTIVSDAMLKVKFMTGGYVGMVEEYFVSKLKPGDRFNLAGRSLEFVMVRDMLVLVKRSQHKKTITPSWLGGRLPLSSNLGAILRQKYSQVLIGEHEEEELKVMKPLFELQESITHVPRADEFLVELIHTKEGYHLFAYPFEGRLVHEVMAALIAYRISRLIPITFSIAMNDYGFELLSDQEIPMDDAIVYDVFSPDNLSADISASINATEMAKRKFRDIACISGLVFQGYPGKYLKNKQIQSSSALFFDVFESYDPKNLLLRQAYDENFHYQLEEPRLLHALNRIQQSTIVLKWAERFTPFSFPIKVDSMRESMSSEELEARIEKMKAAVFKNLD</sequence>
<dbReference type="InterPro" id="IPR027417">
    <property type="entry name" value="P-loop_NTPase"/>
</dbReference>
<dbReference type="Pfam" id="PF19306">
    <property type="entry name" value="WHD_Lhr"/>
    <property type="match status" value="1"/>
</dbReference>
<keyword evidence="13" id="KW-1185">Reference proteome</keyword>
<dbReference type="InterPro" id="IPR001650">
    <property type="entry name" value="Helicase_C-like"/>
</dbReference>
<evidence type="ECO:0000256" key="2">
    <source>
        <dbReference type="ARBA" id="ARBA00022763"/>
    </source>
</evidence>
<evidence type="ECO:0000256" key="1">
    <source>
        <dbReference type="ARBA" id="ARBA00022741"/>
    </source>
</evidence>
<keyword evidence="12" id="KW-0436">Ligase</keyword>
<gene>
    <name evidence="12" type="ORF">ABE541_18600</name>
</gene>
<keyword evidence="1" id="KW-0547">Nucleotide-binding</keyword>
<evidence type="ECO:0000256" key="3">
    <source>
        <dbReference type="ARBA" id="ARBA00022801"/>
    </source>
</evidence>
<comment type="caution">
    <text evidence="12">The sequence shown here is derived from an EMBL/GenBank/DDBJ whole genome shotgun (WGS) entry which is preliminary data.</text>
</comment>
<organism evidence="12 13">
    <name type="scientific">Sphingobacterium kitahiroshimense</name>
    <dbReference type="NCBI Taxonomy" id="470446"/>
    <lineage>
        <taxon>Bacteria</taxon>
        <taxon>Pseudomonadati</taxon>
        <taxon>Bacteroidota</taxon>
        <taxon>Sphingobacteriia</taxon>
        <taxon>Sphingobacteriales</taxon>
        <taxon>Sphingobacteriaceae</taxon>
        <taxon>Sphingobacterium</taxon>
    </lineage>
</organism>
<evidence type="ECO:0000256" key="8">
    <source>
        <dbReference type="ARBA" id="ARBA00023235"/>
    </source>
</evidence>
<dbReference type="InterPro" id="IPR017170">
    <property type="entry name" value="Lhr-like"/>
</dbReference>
<evidence type="ECO:0000256" key="9">
    <source>
        <dbReference type="ARBA" id="ARBA00093467"/>
    </source>
</evidence>